<name>A0ABW3Q9R9_9BACT</name>
<dbReference type="Gene3D" id="2.130.10.10">
    <property type="entry name" value="YVTN repeat-like/Quinoprotein amine dehydrogenase"/>
    <property type="match status" value="4"/>
</dbReference>
<dbReference type="NCBIfam" id="TIGR02276">
    <property type="entry name" value="beta_rpt_yvtn"/>
    <property type="match status" value="1"/>
</dbReference>
<comment type="caution">
    <text evidence="2">The sequence shown here is derived from an EMBL/GenBank/DDBJ whole genome shotgun (WGS) entry which is preliminary data.</text>
</comment>
<evidence type="ECO:0000313" key="3">
    <source>
        <dbReference type="Proteomes" id="UP001597116"/>
    </source>
</evidence>
<keyword evidence="3" id="KW-1185">Reference proteome</keyword>
<dbReference type="InterPro" id="IPR051200">
    <property type="entry name" value="Host-pathogen_enzymatic-act"/>
</dbReference>
<dbReference type="InterPro" id="IPR011964">
    <property type="entry name" value="YVTN_b-propeller_repeat"/>
</dbReference>
<dbReference type="InterPro" id="IPR015943">
    <property type="entry name" value="WD40/YVTN_repeat-like_dom_sf"/>
</dbReference>
<evidence type="ECO:0000313" key="2">
    <source>
        <dbReference type="EMBL" id="MFD1143454.1"/>
    </source>
</evidence>
<dbReference type="InterPro" id="IPR019405">
    <property type="entry name" value="Lactonase_7-beta_prop"/>
</dbReference>
<reference evidence="3" key="1">
    <citation type="journal article" date="2019" name="Int. J. Syst. Evol. Microbiol.">
        <title>The Global Catalogue of Microorganisms (GCM) 10K type strain sequencing project: providing services to taxonomists for standard genome sequencing and annotation.</title>
        <authorList>
            <consortium name="The Broad Institute Genomics Platform"/>
            <consortium name="The Broad Institute Genome Sequencing Center for Infectious Disease"/>
            <person name="Wu L."/>
            <person name="Ma J."/>
        </authorList>
    </citation>
    <scope>NUCLEOTIDE SEQUENCE [LARGE SCALE GENOMIC DNA]</scope>
    <source>
        <strain evidence="3">CCUG 55608</strain>
    </source>
</reference>
<dbReference type="Pfam" id="PF10282">
    <property type="entry name" value="Lactonase"/>
    <property type="match status" value="1"/>
</dbReference>
<dbReference type="EMBL" id="JBHTLP010000011">
    <property type="protein sequence ID" value="MFD1143454.1"/>
    <property type="molecule type" value="Genomic_DNA"/>
</dbReference>
<dbReference type="PANTHER" id="PTHR47197">
    <property type="entry name" value="PROTEIN NIRF"/>
    <property type="match status" value="1"/>
</dbReference>
<proteinExistence type="predicted"/>
<dbReference type="InterPro" id="IPR006626">
    <property type="entry name" value="PbH1"/>
</dbReference>
<keyword evidence="1" id="KW-0812">Transmembrane</keyword>
<gene>
    <name evidence="2" type="ORF">ACFQ4C_20175</name>
</gene>
<dbReference type="RefSeq" id="WP_265991415.1">
    <property type="nucleotide sequence ID" value="NZ_CP110973.1"/>
</dbReference>
<feature type="transmembrane region" description="Helical" evidence="1">
    <location>
        <begin position="12"/>
        <end position="30"/>
    </location>
</feature>
<dbReference type="SMART" id="SM00710">
    <property type="entry name" value="PbH1"/>
    <property type="match status" value="4"/>
</dbReference>
<dbReference type="Proteomes" id="UP001597116">
    <property type="component" value="Unassembled WGS sequence"/>
</dbReference>
<dbReference type="SUPFAM" id="SSF110296">
    <property type="entry name" value="Oligoxyloglucan reducing end-specific cellobiohydrolase"/>
    <property type="match status" value="1"/>
</dbReference>
<protein>
    <submittedName>
        <fullName evidence="2">Beta-propeller fold lactonase family protein</fullName>
    </submittedName>
</protein>
<keyword evidence="1" id="KW-0472">Membrane</keyword>
<sequence length="861" mass="92384">MEHFTHLKRLTFAFSTFLYYCLFIFITAFFNQALAQYAYGINSSTSDIDVVNLATNQVVSKIATGVGQTNIDITPDNSRIFVTNNKSNTISVFNTSTNQIAAIIPTLSDPQDIKVSPDGGHMFIINQSSQIVLVYNANNYQPISTISSGLSPNNLVLSPDGKNLYWLAYKTGTQLYEIKHYNTVTNQLEEPVPVELDFLSYPILKISPDGTRLYAGNSEKGIYVVNLASRKLETKISNTTGASSFEISPDGNQLYLSKSSEKMIQIIETATNQTVYAIETEKPTDDLAISSDGNLIYAANSNDKAVTVINTVTRKKEATISFNVYISKLVLQKRKTTTPPASGQPNYEGFLDKVECGSIRGWVWDSKRPNTPLTVEILADGKVIGTASANIFRQDIKDAGKGNGEHVYSFSTPEQYKDGKTYSISARVQGSNYTLKSSPKTLTCIIPQPVDGPSCDSFTNYKVENGASHKAVSGVKVVGNTIYIATHGGLGISTDGGKTFTYKTTANGLGHNQVSKVYVVDNTIYAATYGGLSISTDGGNTFTNKTTANGLLINYILDVLVIGNTIYALPYGQGIAISTDGGNTFETKTRDEGLGARTVNGIYVVGNMIYAATTGGLSISSNGGRSFVNKTMANGLAANSVSGVYVVGKKVYASTGGRGISVSTDGGNTFTSRTTADGLGSNTVWGIFAQGNTVYAYTDKGLSISIDGGNTFTNKTIANGLGNDVVREVYLVDNKIYAATYGSLSYCESDVSSNRLTPSSSRIQSEEPAKSLQSNSAWDAVLLGNPVSTGIVEVEIKGAQGHQVKLSLIDSEGRVIGQTQVKITEGIERHRIVVRDKPPGLLLLQVSTPTHSKTLKVHNAQ</sequence>
<dbReference type="PANTHER" id="PTHR47197:SF3">
    <property type="entry name" value="DIHYDRO-HEME D1 DEHYDROGENASE"/>
    <property type="match status" value="1"/>
</dbReference>
<evidence type="ECO:0000256" key="1">
    <source>
        <dbReference type="SAM" id="Phobius"/>
    </source>
</evidence>
<dbReference type="InterPro" id="IPR011045">
    <property type="entry name" value="N2O_reductase_N"/>
</dbReference>
<accession>A0ABW3Q9R9</accession>
<dbReference type="SUPFAM" id="SSF50974">
    <property type="entry name" value="Nitrous oxide reductase, N-terminal domain"/>
    <property type="match status" value="1"/>
</dbReference>
<organism evidence="2 3">
    <name type="scientific">Larkinella insperata</name>
    <dbReference type="NCBI Taxonomy" id="332158"/>
    <lineage>
        <taxon>Bacteria</taxon>
        <taxon>Pseudomonadati</taxon>
        <taxon>Bacteroidota</taxon>
        <taxon>Cytophagia</taxon>
        <taxon>Cytophagales</taxon>
        <taxon>Spirosomataceae</taxon>
        <taxon>Larkinella</taxon>
    </lineage>
</organism>
<keyword evidence="1" id="KW-1133">Transmembrane helix</keyword>